<evidence type="ECO:0000313" key="1">
    <source>
        <dbReference type="EMBL" id="NRF69451.1"/>
    </source>
</evidence>
<dbReference type="InterPro" id="IPR038225">
    <property type="entry name" value="TagF_sf"/>
</dbReference>
<dbReference type="Pfam" id="PF09867">
    <property type="entry name" value="TagF_N"/>
    <property type="match status" value="1"/>
</dbReference>
<dbReference type="NCBIfam" id="TIGR03373">
    <property type="entry name" value="VI_minor_4"/>
    <property type="match status" value="1"/>
</dbReference>
<keyword evidence="2" id="KW-1185">Reference proteome</keyword>
<accession>A0ABX2ELG6</accession>
<proteinExistence type="predicted"/>
<evidence type="ECO:0000313" key="2">
    <source>
        <dbReference type="Proteomes" id="UP000737171"/>
    </source>
</evidence>
<organism evidence="1 2">
    <name type="scientific">Pseudaquabacterium terrae</name>
    <dbReference type="NCBI Taxonomy" id="2732868"/>
    <lineage>
        <taxon>Bacteria</taxon>
        <taxon>Pseudomonadati</taxon>
        <taxon>Pseudomonadota</taxon>
        <taxon>Betaproteobacteria</taxon>
        <taxon>Burkholderiales</taxon>
        <taxon>Sphaerotilaceae</taxon>
        <taxon>Pseudaquabacterium</taxon>
    </lineage>
</organism>
<name>A0ABX2ELG6_9BURK</name>
<protein>
    <submittedName>
        <fullName evidence="1">Type VI secretion system-associated protein TagF</fullName>
    </submittedName>
</protein>
<gene>
    <name evidence="1" type="primary">tagF</name>
    <name evidence="1" type="ORF">HLB44_20835</name>
</gene>
<dbReference type="Proteomes" id="UP000737171">
    <property type="component" value="Unassembled WGS sequence"/>
</dbReference>
<dbReference type="InterPro" id="IPR017748">
    <property type="entry name" value="TagF"/>
</dbReference>
<dbReference type="EMBL" id="JABRWJ010000006">
    <property type="protein sequence ID" value="NRF69451.1"/>
    <property type="molecule type" value="Genomic_DNA"/>
</dbReference>
<comment type="caution">
    <text evidence="1">The sequence shown here is derived from an EMBL/GenBank/DDBJ whole genome shotgun (WGS) entry which is preliminary data.</text>
</comment>
<dbReference type="RefSeq" id="WP_173126350.1">
    <property type="nucleotide sequence ID" value="NZ_JABRWJ010000006.1"/>
</dbReference>
<sequence>MSRAAPVELIYFGKLPSRGDFLRNVDGDGLTRRLDQWLTQALELMARDPRWKEVYDQAGACSFAFLGVRSRALVAGHLLASTDASGRRFPFVVVGKLEVDAPLAFMQRAPMALARLWLELAQRAEAAHAAADAVPLLNQLNQWRVEIETDPLAFEAGYRDFLELQTVGSLQSLLAAAEPAVDLRRALLALGLLLQPVPASGAHRLEKGLRLPLPVDPATQAYAATWWLDLVAKFLARGDFEIGLFLPRTINGHAPSLAVGFSGDAPSLLHAALDQAAAREQFVDLLAPLWVDESAEADYALRKLGSYLQQPPLSLAQARATFNEAFLGE</sequence>
<dbReference type="Gene3D" id="3.40.1730.10">
    <property type="entry name" value="pa0076 domain"/>
    <property type="match status" value="1"/>
</dbReference>
<reference evidence="1 2" key="1">
    <citation type="submission" date="2020-05" db="EMBL/GenBank/DDBJ databases">
        <title>Aquincola sp. isolate from soil.</title>
        <authorList>
            <person name="Han J."/>
            <person name="Kim D.-U."/>
        </authorList>
    </citation>
    <scope>NUCLEOTIDE SEQUENCE [LARGE SCALE GENOMIC DNA]</scope>
    <source>
        <strain evidence="1 2">S2</strain>
    </source>
</reference>